<proteinExistence type="predicted"/>
<dbReference type="EMBL" id="QGNW01000071">
    <property type="protein sequence ID" value="RVX02359.1"/>
    <property type="molecule type" value="Genomic_DNA"/>
</dbReference>
<dbReference type="SUPFAM" id="SSF56672">
    <property type="entry name" value="DNA/RNA polymerases"/>
    <property type="match status" value="1"/>
</dbReference>
<dbReference type="InterPro" id="IPR013103">
    <property type="entry name" value="RVT_2"/>
</dbReference>
<gene>
    <name evidence="3" type="primary">RE2_877</name>
    <name evidence="3" type="ORF">CK203_028364</name>
</gene>
<accession>A0A438J084</accession>
<dbReference type="PANTHER" id="PTHR37610">
    <property type="entry name" value="CCHC-TYPE DOMAIN-CONTAINING PROTEIN"/>
    <property type="match status" value="1"/>
</dbReference>
<feature type="domain" description="Reverse transcriptase Ty1/copia-type" evidence="1">
    <location>
        <begin position="538"/>
        <end position="656"/>
    </location>
</feature>
<dbReference type="Pfam" id="PF13976">
    <property type="entry name" value="gag_pre-integrs"/>
    <property type="match status" value="1"/>
</dbReference>
<dbReference type="InterPro" id="IPR025724">
    <property type="entry name" value="GAG-pre-integrase_dom"/>
</dbReference>
<organism evidence="3 4">
    <name type="scientific">Vitis vinifera</name>
    <name type="common">Grape</name>
    <dbReference type="NCBI Taxonomy" id="29760"/>
    <lineage>
        <taxon>Eukaryota</taxon>
        <taxon>Viridiplantae</taxon>
        <taxon>Streptophyta</taxon>
        <taxon>Embryophyta</taxon>
        <taxon>Tracheophyta</taxon>
        <taxon>Spermatophyta</taxon>
        <taxon>Magnoliopsida</taxon>
        <taxon>eudicotyledons</taxon>
        <taxon>Gunneridae</taxon>
        <taxon>Pentapetalae</taxon>
        <taxon>rosids</taxon>
        <taxon>Vitales</taxon>
        <taxon>Vitaceae</taxon>
        <taxon>Viteae</taxon>
        <taxon>Vitis</taxon>
    </lineage>
</organism>
<evidence type="ECO:0000259" key="2">
    <source>
        <dbReference type="Pfam" id="PF13976"/>
    </source>
</evidence>
<sequence>MENVKELWEEIKQRFSIGNGPRVQQLKSDLVNCKQKGQDIVVYYGRLKSLWDELNNYDLIPVCTCTGCKCNITIQLEKKREEERVHQFLIGLDENGYRTNGEVTGHAHPQVGIVVGVDVVFSRVQVEGLLEPMQFKRASHHMTGTYECLNDLRDIMPCLVGLPNGAETKALKERTDRNSRMLIGAGEQCEGLYFLKGVAPIRAYKTTSIASYELWHRRMGHPSSRVVDLIYEVNSVGRNDGVKNKFCDICFRAQQTREMFFSSDNKAKECFDLIHCDLWGAYRVPASCGARYLINRTPSVFWMVRHHMRSYTDKPPPISIFELLGVCAMPMIRIGIKTNLLVGAENVFLLGIRLERKNDMEEQQASVSDVKHEIEVEMDHNMEMATDGNTEVGDRGAPTCQDLWCLRNIAVTTWCEPSTYAEAIKDECWRKTMRKEIQALEDNETWIVEDLPPGKKAIESKWVYKIKYNFDGSIERCKARLVILGNKQVEGIDYNETFASTAKLVTMRTFLAIAAANGWELHQMDVHNAYLHNELDEEAPRCWFAKLAATLTSYGFKQSYSDYSLFTYEAQHIQLNVLVYVDDLIISRSDGTVVQQFKDYLSRCFHMKDLGKLKYFLGIEVARNSYDIFLCQRKYTLDIIYEAGLLEAKPTGTPLEQNHKLAIAANSDLRDLRQYRRLVGRLIYLTITQPKLSYCVHMLAQFMQQPKDEH</sequence>
<comment type="caution">
    <text evidence="3">The sequence shown here is derived from an EMBL/GenBank/DDBJ whole genome shotgun (WGS) entry which is preliminary data.</text>
</comment>
<dbReference type="Proteomes" id="UP000288805">
    <property type="component" value="Unassembled WGS sequence"/>
</dbReference>
<dbReference type="Pfam" id="PF07727">
    <property type="entry name" value="RVT_2"/>
    <property type="match status" value="1"/>
</dbReference>
<evidence type="ECO:0000313" key="4">
    <source>
        <dbReference type="Proteomes" id="UP000288805"/>
    </source>
</evidence>
<evidence type="ECO:0000313" key="3">
    <source>
        <dbReference type="EMBL" id="RVX02359.1"/>
    </source>
</evidence>
<name>A0A438J084_VITVI</name>
<dbReference type="InterPro" id="IPR043502">
    <property type="entry name" value="DNA/RNA_pol_sf"/>
</dbReference>
<reference evidence="3 4" key="1">
    <citation type="journal article" date="2018" name="PLoS Genet.">
        <title>Population sequencing reveals clonal diversity and ancestral inbreeding in the grapevine cultivar Chardonnay.</title>
        <authorList>
            <person name="Roach M.J."/>
            <person name="Johnson D.L."/>
            <person name="Bohlmann J."/>
            <person name="van Vuuren H.J."/>
            <person name="Jones S.J."/>
            <person name="Pretorius I.S."/>
            <person name="Schmidt S.A."/>
            <person name="Borneman A.R."/>
        </authorList>
    </citation>
    <scope>NUCLEOTIDE SEQUENCE [LARGE SCALE GENOMIC DNA]</scope>
    <source>
        <strain evidence="4">cv. Chardonnay</strain>
        <tissue evidence="3">Leaf</tissue>
    </source>
</reference>
<feature type="domain" description="GAG-pre-integrase" evidence="2">
    <location>
        <begin position="191"/>
        <end position="255"/>
    </location>
</feature>
<protein>
    <submittedName>
        <fullName evidence="3">Retrovirus-related Pol polyprotein from transposon RE2</fullName>
    </submittedName>
</protein>
<dbReference type="PANTHER" id="PTHR37610:SF101">
    <property type="entry name" value="(RAPE) HYPOTHETICAL PROTEIN"/>
    <property type="match status" value="1"/>
</dbReference>
<evidence type="ECO:0000259" key="1">
    <source>
        <dbReference type="Pfam" id="PF07727"/>
    </source>
</evidence>
<dbReference type="AlphaFoldDB" id="A0A438J084"/>